<dbReference type="EMBL" id="CADCXV010000745">
    <property type="protein sequence ID" value="CAB0034536.1"/>
    <property type="molecule type" value="Genomic_DNA"/>
</dbReference>
<sequence>METLKERVKRESSSCGCSCEYTERSASLISVIKKSGYKIEPDLDGDGNPVSRRTTPLHYAVTHDCSFYCEELFDVYGCDVNYADENGLTHLHAAISSCVVNYLDEFLERGYATYVPEESDTVDPPLHYALNEGESYAVEQLIAKGADPNLANKDGLTPLHIICKSSREYYTEYFFKAIDNNNIGPLQIDARDKLGRTPLQWAVSSLMTKTIDVLLDRGADLSDFVFPDESYFALKLQQIKRLEGFEVGLAAGTLDVVKRLEARGYHLDQDAVQTIMKVFAKLGIFKNTQKYSLADPYFVGRSKKLMVSPKVSLYKLCQMSPKEAMKLAKLEDYVRFAISRKFWKLRKEYRQACGRHLCEMVSRQFFRRWALQHFSTLTRSDLSIYNYEKIIDMLKNVDLWCICMAATGQISDDEEMEQYLEDTNEPYDHDHEECERSFLEKFFIFLNYPPASLPLVGIDQSDDRSTSLHCQFLKYMIHALVSVSRGVGVGGCSGCDDGGDEHQRGDEQERERQRRRSFMYYIVSTAPSELGGKREREDGRGVAAAGYRGWTDCDFYPCVLFAQFRTGVQLCEKNFKNFPFAPVVCPRARSLAESLPNDI</sequence>
<keyword evidence="2 3" id="KW-0040">ANK repeat</keyword>
<dbReference type="PROSITE" id="PS50088">
    <property type="entry name" value="ANK_REPEAT"/>
    <property type="match status" value="2"/>
</dbReference>
<dbReference type="Pfam" id="PF12796">
    <property type="entry name" value="Ank_2"/>
    <property type="match status" value="1"/>
</dbReference>
<gene>
    <name evidence="4" type="ORF">TBRA_LOCUS6434</name>
</gene>
<dbReference type="Gene3D" id="1.25.40.20">
    <property type="entry name" value="Ankyrin repeat-containing domain"/>
    <property type="match status" value="1"/>
</dbReference>
<organism evidence="4 5">
    <name type="scientific">Trichogramma brassicae</name>
    <dbReference type="NCBI Taxonomy" id="86971"/>
    <lineage>
        <taxon>Eukaryota</taxon>
        <taxon>Metazoa</taxon>
        <taxon>Ecdysozoa</taxon>
        <taxon>Arthropoda</taxon>
        <taxon>Hexapoda</taxon>
        <taxon>Insecta</taxon>
        <taxon>Pterygota</taxon>
        <taxon>Neoptera</taxon>
        <taxon>Endopterygota</taxon>
        <taxon>Hymenoptera</taxon>
        <taxon>Apocrita</taxon>
        <taxon>Proctotrupomorpha</taxon>
        <taxon>Chalcidoidea</taxon>
        <taxon>Trichogrammatidae</taxon>
        <taxon>Trichogramma</taxon>
    </lineage>
</organism>
<dbReference type="PANTHER" id="PTHR24161">
    <property type="entry name" value="ANK_REP_REGION DOMAIN-CONTAINING PROTEIN-RELATED"/>
    <property type="match status" value="1"/>
</dbReference>
<feature type="repeat" description="ANK" evidence="3">
    <location>
        <begin position="194"/>
        <end position="222"/>
    </location>
</feature>
<dbReference type="Proteomes" id="UP000479190">
    <property type="component" value="Unassembled WGS sequence"/>
</dbReference>
<evidence type="ECO:0000256" key="3">
    <source>
        <dbReference type="PROSITE-ProRule" id="PRU00023"/>
    </source>
</evidence>
<evidence type="ECO:0000313" key="5">
    <source>
        <dbReference type="Proteomes" id="UP000479190"/>
    </source>
</evidence>
<reference evidence="4 5" key="1">
    <citation type="submission" date="2020-02" db="EMBL/GenBank/DDBJ databases">
        <authorList>
            <person name="Ferguson B K."/>
        </authorList>
    </citation>
    <scope>NUCLEOTIDE SEQUENCE [LARGE SCALE GENOMIC DNA]</scope>
</reference>
<dbReference type="AlphaFoldDB" id="A0A6H5IDD0"/>
<evidence type="ECO:0000256" key="2">
    <source>
        <dbReference type="ARBA" id="ARBA00023043"/>
    </source>
</evidence>
<accession>A0A6H5IDD0</accession>
<feature type="repeat" description="ANK" evidence="3">
    <location>
        <begin position="121"/>
        <end position="153"/>
    </location>
</feature>
<dbReference type="InterPro" id="IPR002110">
    <property type="entry name" value="Ankyrin_rpt"/>
</dbReference>
<dbReference type="PANTHER" id="PTHR24161:SF85">
    <property type="entry name" value="PALMITOYLTRANSFERASE HIP14"/>
    <property type="match status" value="1"/>
</dbReference>
<keyword evidence="1" id="KW-0677">Repeat</keyword>
<evidence type="ECO:0000313" key="4">
    <source>
        <dbReference type="EMBL" id="CAB0034536.1"/>
    </source>
</evidence>
<evidence type="ECO:0000256" key="1">
    <source>
        <dbReference type="ARBA" id="ARBA00022737"/>
    </source>
</evidence>
<protein>
    <submittedName>
        <fullName evidence="4">Uncharacterized protein</fullName>
    </submittedName>
</protein>
<dbReference type="OrthoDB" id="496981at2759"/>
<dbReference type="PROSITE" id="PS50297">
    <property type="entry name" value="ANK_REP_REGION"/>
    <property type="match status" value="2"/>
</dbReference>
<keyword evidence="5" id="KW-1185">Reference proteome</keyword>
<dbReference type="InterPro" id="IPR036770">
    <property type="entry name" value="Ankyrin_rpt-contain_sf"/>
</dbReference>
<proteinExistence type="predicted"/>
<dbReference type="SMART" id="SM00248">
    <property type="entry name" value="ANK"/>
    <property type="match status" value="5"/>
</dbReference>
<dbReference type="SUPFAM" id="SSF48403">
    <property type="entry name" value="Ankyrin repeat"/>
    <property type="match status" value="1"/>
</dbReference>
<name>A0A6H5IDD0_9HYME</name>